<dbReference type="Proteomes" id="UP000887576">
    <property type="component" value="Unplaced"/>
</dbReference>
<reference evidence="2" key="1">
    <citation type="submission" date="2022-11" db="UniProtKB">
        <authorList>
            <consortium name="WormBaseParasite"/>
        </authorList>
    </citation>
    <scope>IDENTIFICATION</scope>
</reference>
<sequence length="79" mass="9193">MIERDFNLYYNGESGRISFTVEIDELKIPVDICFVKSKVLKISIDSPEPVSIIFTLNLPTRTFIYEKDIHVPKFIDQVL</sequence>
<protein>
    <submittedName>
        <fullName evidence="2">Uncharacterized protein</fullName>
    </submittedName>
</protein>
<accession>A0AC34RPP5</accession>
<organism evidence="1 2">
    <name type="scientific">Panagrolaimus sp. JU765</name>
    <dbReference type="NCBI Taxonomy" id="591449"/>
    <lineage>
        <taxon>Eukaryota</taxon>
        <taxon>Metazoa</taxon>
        <taxon>Ecdysozoa</taxon>
        <taxon>Nematoda</taxon>
        <taxon>Chromadorea</taxon>
        <taxon>Rhabditida</taxon>
        <taxon>Tylenchina</taxon>
        <taxon>Panagrolaimomorpha</taxon>
        <taxon>Panagrolaimoidea</taxon>
        <taxon>Panagrolaimidae</taxon>
        <taxon>Panagrolaimus</taxon>
    </lineage>
</organism>
<dbReference type="WBParaSite" id="JU765_v2.g8969.t1">
    <property type="protein sequence ID" value="JU765_v2.g8969.t1"/>
    <property type="gene ID" value="JU765_v2.g8969"/>
</dbReference>
<evidence type="ECO:0000313" key="1">
    <source>
        <dbReference type="Proteomes" id="UP000887576"/>
    </source>
</evidence>
<name>A0AC34RPP5_9BILA</name>
<proteinExistence type="predicted"/>
<evidence type="ECO:0000313" key="2">
    <source>
        <dbReference type="WBParaSite" id="JU765_v2.g8969.t1"/>
    </source>
</evidence>